<dbReference type="Gene3D" id="1.10.357.10">
    <property type="entry name" value="Tetracycline Repressor, domain 2"/>
    <property type="match status" value="1"/>
</dbReference>
<dbReference type="InterPro" id="IPR023772">
    <property type="entry name" value="DNA-bd_HTH_TetR-type_CS"/>
</dbReference>
<dbReference type="Proteomes" id="UP001649230">
    <property type="component" value="Chromosome"/>
</dbReference>
<dbReference type="InterPro" id="IPR001647">
    <property type="entry name" value="HTH_TetR"/>
</dbReference>
<dbReference type="EMBL" id="CP090978">
    <property type="protein sequence ID" value="UJF31678.1"/>
    <property type="molecule type" value="Genomic_DNA"/>
</dbReference>
<gene>
    <name evidence="6" type="ORF">L0M14_18040</name>
</gene>
<evidence type="ECO:0000313" key="7">
    <source>
        <dbReference type="Proteomes" id="UP001649230"/>
    </source>
</evidence>
<evidence type="ECO:0000256" key="1">
    <source>
        <dbReference type="ARBA" id="ARBA00023015"/>
    </source>
</evidence>
<keyword evidence="2 4" id="KW-0238">DNA-binding</keyword>
<dbReference type="Pfam" id="PF00440">
    <property type="entry name" value="TetR_N"/>
    <property type="match status" value="1"/>
</dbReference>
<evidence type="ECO:0000256" key="3">
    <source>
        <dbReference type="ARBA" id="ARBA00023163"/>
    </source>
</evidence>
<keyword evidence="3" id="KW-0804">Transcription</keyword>
<accession>A0ABY3SE45</accession>
<name>A0ABY3SE45_9BACL</name>
<dbReference type="InterPro" id="IPR009057">
    <property type="entry name" value="Homeodomain-like_sf"/>
</dbReference>
<organism evidence="6 7">
    <name type="scientific">Paenibacillus hexagrammi</name>
    <dbReference type="NCBI Taxonomy" id="2908839"/>
    <lineage>
        <taxon>Bacteria</taxon>
        <taxon>Bacillati</taxon>
        <taxon>Bacillota</taxon>
        <taxon>Bacilli</taxon>
        <taxon>Bacillales</taxon>
        <taxon>Paenibacillaceae</taxon>
        <taxon>Paenibacillus</taxon>
    </lineage>
</organism>
<dbReference type="InterPro" id="IPR036271">
    <property type="entry name" value="Tet_transcr_reg_TetR-rel_C_sf"/>
</dbReference>
<dbReference type="RefSeq" id="WP_235118023.1">
    <property type="nucleotide sequence ID" value="NZ_CP090978.1"/>
</dbReference>
<dbReference type="SUPFAM" id="SSF46689">
    <property type="entry name" value="Homeodomain-like"/>
    <property type="match status" value="1"/>
</dbReference>
<proteinExistence type="predicted"/>
<dbReference type="PRINTS" id="PR00455">
    <property type="entry name" value="HTHTETR"/>
</dbReference>
<evidence type="ECO:0000313" key="6">
    <source>
        <dbReference type="EMBL" id="UJF31678.1"/>
    </source>
</evidence>
<dbReference type="PROSITE" id="PS50977">
    <property type="entry name" value="HTH_TETR_2"/>
    <property type="match status" value="1"/>
</dbReference>
<evidence type="ECO:0000256" key="2">
    <source>
        <dbReference type="ARBA" id="ARBA00023125"/>
    </source>
</evidence>
<evidence type="ECO:0000259" key="5">
    <source>
        <dbReference type="PROSITE" id="PS50977"/>
    </source>
</evidence>
<dbReference type="SUPFAM" id="SSF48498">
    <property type="entry name" value="Tetracyclin repressor-like, C-terminal domain"/>
    <property type="match status" value="1"/>
</dbReference>
<feature type="DNA-binding region" description="H-T-H motif" evidence="4">
    <location>
        <begin position="57"/>
        <end position="76"/>
    </location>
</feature>
<dbReference type="PANTHER" id="PTHR47506">
    <property type="entry name" value="TRANSCRIPTIONAL REGULATORY PROTEIN"/>
    <property type="match status" value="1"/>
</dbReference>
<dbReference type="PANTHER" id="PTHR47506:SF1">
    <property type="entry name" value="HTH-TYPE TRANSCRIPTIONAL REGULATOR YJDC"/>
    <property type="match status" value="1"/>
</dbReference>
<keyword evidence="1" id="KW-0805">Transcription regulation</keyword>
<evidence type="ECO:0000256" key="4">
    <source>
        <dbReference type="PROSITE-ProRule" id="PRU00335"/>
    </source>
</evidence>
<dbReference type="InterPro" id="IPR011075">
    <property type="entry name" value="TetR_C"/>
</dbReference>
<sequence>MSLLTWNKTPDKIPTSRFALEVWNGNGLCRREHTFEKSKLLEATLSLIITKGYHGTTVDEICAAAGVTKGSFFHYFKTKEDIGKAAIEQFESMQAYLIAGAELDLVQDPWEKLQAYLDFFVALAKDPSSPSGCLTAVMTQELSDTHSEFRSLCEEKLFNNTKPLKKILDEVMEQYPSHIPTDSQQLSDYFLSLYQGSLILAKARDNRIVLEKNVELFRQYLRSAFNKN</sequence>
<keyword evidence="7" id="KW-1185">Reference proteome</keyword>
<dbReference type="PROSITE" id="PS01081">
    <property type="entry name" value="HTH_TETR_1"/>
    <property type="match status" value="1"/>
</dbReference>
<feature type="domain" description="HTH tetR-type" evidence="5">
    <location>
        <begin position="34"/>
        <end position="94"/>
    </location>
</feature>
<dbReference type="Pfam" id="PF16925">
    <property type="entry name" value="TetR_C_13"/>
    <property type="match status" value="1"/>
</dbReference>
<protein>
    <submittedName>
        <fullName evidence="6">TetR/AcrR family transcriptional regulator</fullName>
    </submittedName>
</protein>
<reference evidence="6 7" key="1">
    <citation type="journal article" date="2024" name="Int. J. Syst. Evol. Microbiol.">
        <title>Paenibacillus hexagrammi sp. nov., a novel bacterium isolated from the gut content of Hexagrammos agrammus.</title>
        <authorList>
            <person name="Jung H.K."/>
            <person name="Kim D.G."/>
            <person name="Zin H."/>
            <person name="Park J."/>
            <person name="Jung H."/>
            <person name="Kim Y.O."/>
            <person name="Kong H.J."/>
            <person name="Kim J.W."/>
            <person name="Kim Y.S."/>
        </authorList>
    </citation>
    <scope>NUCLEOTIDE SEQUENCE [LARGE SCALE GENOMIC DNA]</scope>
    <source>
        <strain evidence="6 7">YPD9-1</strain>
    </source>
</reference>